<reference evidence="2 3" key="1">
    <citation type="submission" date="2016-08" db="EMBL/GenBank/DDBJ databases">
        <title>Draft genome sequence of allopolyploid Zygosaccharomyces rouxii.</title>
        <authorList>
            <person name="Watanabe J."/>
            <person name="Uehara K."/>
            <person name="Mogi Y."/>
            <person name="Tsukioka Y."/>
        </authorList>
    </citation>
    <scope>NUCLEOTIDE SEQUENCE [LARGE SCALE GENOMIC DNA]</scope>
    <source>
        <strain evidence="2 3">NBRC 110957</strain>
    </source>
</reference>
<sequence>MNFNVPEEERYNLEKFRFPMRDERDHNIPESLRRLGLEPSTTRHRQLDIKNLRDQVPDDGSLFQELSRYRMVPVSNHRRQRHHSRGLQKTLSPRSKGDERKSVSPLRHLQPLPADSDYVYHSPSETIRNLNEQMERNFNGRYGSLVEFADNNQLDVEGKNFASCEEPKIDLEQGFEEALRATRIS</sequence>
<proteinExistence type="predicted"/>
<accession>A0A1Q3A375</accession>
<evidence type="ECO:0000313" key="2">
    <source>
        <dbReference type="EMBL" id="GAV50142.1"/>
    </source>
</evidence>
<dbReference type="OrthoDB" id="4066875at2759"/>
<feature type="region of interest" description="Disordered" evidence="1">
    <location>
        <begin position="74"/>
        <end position="120"/>
    </location>
</feature>
<comment type="caution">
    <text evidence="2">The sequence shown here is derived from an EMBL/GenBank/DDBJ whole genome shotgun (WGS) entry which is preliminary data.</text>
</comment>
<evidence type="ECO:0000313" key="3">
    <source>
        <dbReference type="Proteomes" id="UP000187013"/>
    </source>
</evidence>
<dbReference type="AlphaFoldDB" id="A0A1Q3A375"/>
<dbReference type="Proteomes" id="UP000187013">
    <property type="component" value="Unassembled WGS sequence"/>
</dbReference>
<gene>
    <name evidence="2" type="ORF">ZYGR_0S02760</name>
</gene>
<evidence type="ECO:0000256" key="1">
    <source>
        <dbReference type="SAM" id="MobiDB-lite"/>
    </source>
</evidence>
<name>A0A1Q3A375_ZYGRO</name>
<protein>
    <submittedName>
        <fullName evidence="2">Uncharacterized protein</fullName>
    </submittedName>
</protein>
<dbReference type="EMBL" id="BDGX01000019">
    <property type="protein sequence ID" value="GAV50142.1"/>
    <property type="molecule type" value="Genomic_DNA"/>
</dbReference>
<organism evidence="2 3">
    <name type="scientific">Zygosaccharomyces rouxii</name>
    <dbReference type="NCBI Taxonomy" id="4956"/>
    <lineage>
        <taxon>Eukaryota</taxon>
        <taxon>Fungi</taxon>
        <taxon>Dikarya</taxon>
        <taxon>Ascomycota</taxon>
        <taxon>Saccharomycotina</taxon>
        <taxon>Saccharomycetes</taxon>
        <taxon>Saccharomycetales</taxon>
        <taxon>Saccharomycetaceae</taxon>
        <taxon>Zygosaccharomyces</taxon>
    </lineage>
</organism>
<feature type="compositionally biased region" description="Basic residues" evidence="1">
    <location>
        <begin position="76"/>
        <end position="86"/>
    </location>
</feature>